<protein>
    <submittedName>
        <fullName evidence="2">DUF4442 domain-containing protein</fullName>
    </submittedName>
</protein>
<proteinExistence type="predicted"/>
<gene>
    <name evidence="2" type="ORF">OV079_40040</name>
</gene>
<dbReference type="InterPro" id="IPR027961">
    <property type="entry name" value="DUF4442"/>
</dbReference>
<keyword evidence="3" id="KW-1185">Reference proteome</keyword>
<evidence type="ECO:0000313" key="2">
    <source>
        <dbReference type="EMBL" id="MCY1011651.1"/>
    </source>
</evidence>
<sequence>MKLGLDTLRDPTRVLDMWKSLSAKTFGKQLFARAISLAVPYTGSISPLVLELEAGRAKVQMRDRWGVRNHLRCVHAVALMNLGEAVTGLAVMSLLPPGARGIVRELAMEYVKKARGTITGDAQVQVPAGPGRTNSRSPASSATASARSSRACGPAGASTCPKATSSMPRPAPQPRPEGPRAAAENSKALRSRRCRPSSRSRRTRLHARGRRGRRDAVKRTRAAATRSRRRR</sequence>
<dbReference type="CDD" id="cd03443">
    <property type="entry name" value="PaaI_thioesterase"/>
    <property type="match status" value="1"/>
</dbReference>
<evidence type="ECO:0000256" key="1">
    <source>
        <dbReference type="SAM" id="MobiDB-lite"/>
    </source>
</evidence>
<dbReference type="Pfam" id="PF14539">
    <property type="entry name" value="DUF4442"/>
    <property type="match status" value="1"/>
</dbReference>
<accession>A0A9X3J1G6</accession>
<dbReference type="EMBL" id="JAPNKE010000002">
    <property type="protein sequence ID" value="MCY1011651.1"/>
    <property type="molecule type" value="Genomic_DNA"/>
</dbReference>
<dbReference type="Proteomes" id="UP001150924">
    <property type="component" value="Unassembled WGS sequence"/>
</dbReference>
<name>A0A9X3J1G6_9BACT</name>
<comment type="caution">
    <text evidence="2">The sequence shown here is derived from an EMBL/GenBank/DDBJ whole genome shotgun (WGS) entry which is preliminary data.</text>
</comment>
<feature type="compositionally biased region" description="Low complexity" evidence="1">
    <location>
        <begin position="135"/>
        <end position="151"/>
    </location>
</feature>
<organism evidence="2 3">
    <name type="scientific">Nannocystis pusilla</name>
    <dbReference type="NCBI Taxonomy" id="889268"/>
    <lineage>
        <taxon>Bacteria</taxon>
        <taxon>Pseudomonadati</taxon>
        <taxon>Myxococcota</taxon>
        <taxon>Polyangia</taxon>
        <taxon>Nannocystales</taxon>
        <taxon>Nannocystaceae</taxon>
        <taxon>Nannocystis</taxon>
    </lineage>
</organism>
<reference evidence="2" key="1">
    <citation type="submission" date="2022-11" db="EMBL/GenBank/DDBJ databases">
        <title>Minimal conservation of predation-associated metabolite biosynthetic gene clusters underscores biosynthetic potential of Myxococcota including descriptions for ten novel species: Archangium lansinium sp. nov., Myxococcus landrumus sp. nov., Nannocystis bai.</title>
        <authorList>
            <person name="Ahearne A."/>
            <person name="Stevens C."/>
            <person name="Phillips K."/>
        </authorList>
    </citation>
    <scope>NUCLEOTIDE SEQUENCE</scope>
    <source>
        <strain evidence="2">Na p29</strain>
    </source>
</reference>
<dbReference type="Gene3D" id="3.10.129.10">
    <property type="entry name" value="Hotdog Thioesterase"/>
    <property type="match status" value="1"/>
</dbReference>
<feature type="region of interest" description="Disordered" evidence="1">
    <location>
        <begin position="121"/>
        <end position="231"/>
    </location>
</feature>
<dbReference type="RefSeq" id="WP_267774941.1">
    <property type="nucleotide sequence ID" value="NZ_JAPNKE010000002.1"/>
</dbReference>
<dbReference type="InterPro" id="IPR029069">
    <property type="entry name" value="HotDog_dom_sf"/>
</dbReference>
<feature type="compositionally biased region" description="Basic residues" evidence="1">
    <location>
        <begin position="189"/>
        <end position="213"/>
    </location>
</feature>
<evidence type="ECO:0000313" key="3">
    <source>
        <dbReference type="Proteomes" id="UP001150924"/>
    </source>
</evidence>
<dbReference type="SUPFAM" id="SSF54637">
    <property type="entry name" value="Thioesterase/thiol ester dehydrase-isomerase"/>
    <property type="match status" value="1"/>
</dbReference>
<dbReference type="AlphaFoldDB" id="A0A9X3J1G6"/>